<dbReference type="InterPro" id="IPR043128">
    <property type="entry name" value="Rev_trsase/Diguanyl_cyclase"/>
</dbReference>
<dbReference type="Pfam" id="PF00665">
    <property type="entry name" value="rve"/>
    <property type="match status" value="1"/>
</dbReference>
<protein>
    <submittedName>
        <fullName evidence="6">Uncharacterized protein</fullName>
    </submittedName>
</protein>
<dbReference type="Gene3D" id="2.40.70.10">
    <property type="entry name" value="Acid Proteases"/>
    <property type="match status" value="1"/>
</dbReference>
<feature type="domain" description="Reverse transcriptase" evidence="3">
    <location>
        <begin position="1001"/>
        <end position="1180"/>
    </location>
</feature>
<evidence type="ECO:0000259" key="3">
    <source>
        <dbReference type="PROSITE" id="PS50878"/>
    </source>
</evidence>
<evidence type="ECO:0000256" key="2">
    <source>
        <dbReference type="SAM" id="MobiDB-lite"/>
    </source>
</evidence>
<dbReference type="Gene3D" id="1.10.340.70">
    <property type="match status" value="1"/>
</dbReference>
<evidence type="ECO:0000259" key="4">
    <source>
        <dbReference type="PROSITE" id="PS50879"/>
    </source>
</evidence>
<dbReference type="InterPro" id="IPR041588">
    <property type="entry name" value="Integrase_H2C2"/>
</dbReference>
<keyword evidence="7" id="KW-1185">Reference proteome</keyword>
<dbReference type="PANTHER" id="PTHR48475">
    <property type="entry name" value="RIBONUCLEASE H"/>
    <property type="match status" value="1"/>
</dbReference>
<keyword evidence="1" id="KW-0233">DNA recombination</keyword>
<dbReference type="CDD" id="cd09279">
    <property type="entry name" value="RNase_HI_like"/>
    <property type="match status" value="1"/>
</dbReference>
<gene>
    <name evidence="6" type="ORF">KSP39_PZI001115</name>
</gene>
<reference evidence="6 7" key="1">
    <citation type="journal article" date="2022" name="Nat. Plants">
        <title>Genomes of leafy and leafless Platanthera orchids illuminate the evolution of mycoheterotrophy.</title>
        <authorList>
            <person name="Li M.H."/>
            <person name="Liu K.W."/>
            <person name="Li Z."/>
            <person name="Lu H.C."/>
            <person name="Ye Q.L."/>
            <person name="Zhang D."/>
            <person name="Wang J.Y."/>
            <person name="Li Y.F."/>
            <person name="Zhong Z.M."/>
            <person name="Liu X."/>
            <person name="Yu X."/>
            <person name="Liu D.K."/>
            <person name="Tu X.D."/>
            <person name="Liu B."/>
            <person name="Hao Y."/>
            <person name="Liao X.Y."/>
            <person name="Jiang Y.T."/>
            <person name="Sun W.H."/>
            <person name="Chen J."/>
            <person name="Chen Y.Q."/>
            <person name="Ai Y."/>
            <person name="Zhai J.W."/>
            <person name="Wu S.S."/>
            <person name="Zhou Z."/>
            <person name="Hsiao Y.Y."/>
            <person name="Wu W.L."/>
            <person name="Chen Y.Y."/>
            <person name="Lin Y.F."/>
            <person name="Hsu J.L."/>
            <person name="Li C.Y."/>
            <person name="Wang Z.W."/>
            <person name="Zhao X."/>
            <person name="Zhong W.Y."/>
            <person name="Ma X.K."/>
            <person name="Ma L."/>
            <person name="Huang J."/>
            <person name="Chen G.Z."/>
            <person name="Huang M.Z."/>
            <person name="Huang L."/>
            <person name="Peng D.H."/>
            <person name="Luo Y.B."/>
            <person name="Zou S.Q."/>
            <person name="Chen S.P."/>
            <person name="Lan S."/>
            <person name="Tsai W.C."/>
            <person name="Van de Peer Y."/>
            <person name="Liu Z.J."/>
        </authorList>
    </citation>
    <scope>NUCLEOTIDE SEQUENCE [LARGE SCALE GENOMIC DNA]</scope>
    <source>
        <strain evidence="6">Lor287</strain>
    </source>
</reference>
<dbReference type="GO" id="GO:0015074">
    <property type="term" value="P:DNA integration"/>
    <property type="evidence" value="ECO:0007669"/>
    <property type="project" value="InterPro"/>
</dbReference>
<dbReference type="PROSITE" id="PS50994">
    <property type="entry name" value="INTEGRASE"/>
    <property type="match status" value="1"/>
</dbReference>
<organism evidence="6 7">
    <name type="scientific">Platanthera zijinensis</name>
    <dbReference type="NCBI Taxonomy" id="2320716"/>
    <lineage>
        <taxon>Eukaryota</taxon>
        <taxon>Viridiplantae</taxon>
        <taxon>Streptophyta</taxon>
        <taxon>Embryophyta</taxon>
        <taxon>Tracheophyta</taxon>
        <taxon>Spermatophyta</taxon>
        <taxon>Magnoliopsida</taxon>
        <taxon>Liliopsida</taxon>
        <taxon>Asparagales</taxon>
        <taxon>Orchidaceae</taxon>
        <taxon>Orchidoideae</taxon>
        <taxon>Orchideae</taxon>
        <taxon>Orchidinae</taxon>
        <taxon>Platanthera</taxon>
    </lineage>
</organism>
<evidence type="ECO:0000259" key="5">
    <source>
        <dbReference type="PROSITE" id="PS50994"/>
    </source>
</evidence>
<dbReference type="InterPro" id="IPR021109">
    <property type="entry name" value="Peptidase_aspartic_dom_sf"/>
</dbReference>
<feature type="region of interest" description="Disordered" evidence="2">
    <location>
        <begin position="205"/>
        <end position="235"/>
    </location>
</feature>
<dbReference type="GO" id="GO:0006310">
    <property type="term" value="P:DNA recombination"/>
    <property type="evidence" value="ECO:0007669"/>
    <property type="project" value="UniProtKB-KW"/>
</dbReference>
<name>A0AAP0C1E7_9ASPA</name>
<dbReference type="Pfam" id="PF17921">
    <property type="entry name" value="Integrase_H2C2"/>
    <property type="match status" value="1"/>
</dbReference>
<dbReference type="InterPro" id="IPR041577">
    <property type="entry name" value="RT_RNaseH_2"/>
</dbReference>
<dbReference type="EMBL" id="JBBWWQ010000001">
    <property type="protein sequence ID" value="KAK8956546.1"/>
    <property type="molecule type" value="Genomic_DNA"/>
</dbReference>
<dbReference type="Pfam" id="PF17919">
    <property type="entry name" value="RT_RNaseH_2"/>
    <property type="match status" value="1"/>
</dbReference>
<dbReference type="CDD" id="cd01647">
    <property type="entry name" value="RT_LTR"/>
    <property type="match status" value="1"/>
</dbReference>
<dbReference type="SUPFAM" id="SSF56672">
    <property type="entry name" value="DNA/RNA polymerases"/>
    <property type="match status" value="1"/>
</dbReference>
<evidence type="ECO:0000313" key="7">
    <source>
        <dbReference type="Proteomes" id="UP001418222"/>
    </source>
</evidence>
<proteinExistence type="predicted"/>
<accession>A0AAP0C1E7</accession>
<dbReference type="CDD" id="cd00303">
    <property type="entry name" value="retropepsin_like"/>
    <property type="match status" value="1"/>
</dbReference>
<dbReference type="SUPFAM" id="SSF53098">
    <property type="entry name" value="Ribonuclease H-like"/>
    <property type="match status" value="2"/>
</dbReference>
<dbReference type="InterPro" id="IPR000477">
    <property type="entry name" value="RT_dom"/>
</dbReference>
<dbReference type="GO" id="GO:0004523">
    <property type="term" value="F:RNA-DNA hybrid ribonuclease activity"/>
    <property type="evidence" value="ECO:0007669"/>
    <property type="project" value="InterPro"/>
</dbReference>
<dbReference type="Pfam" id="PF00078">
    <property type="entry name" value="RVT_1"/>
    <property type="match status" value="1"/>
</dbReference>
<dbReference type="InterPro" id="IPR036397">
    <property type="entry name" value="RNaseH_sf"/>
</dbReference>
<dbReference type="InterPro" id="IPR012337">
    <property type="entry name" value="RNaseH-like_sf"/>
</dbReference>
<feature type="compositionally biased region" description="Polar residues" evidence="2">
    <location>
        <begin position="484"/>
        <end position="493"/>
    </location>
</feature>
<evidence type="ECO:0000256" key="1">
    <source>
        <dbReference type="ARBA" id="ARBA00023172"/>
    </source>
</evidence>
<dbReference type="InterPro" id="IPR002156">
    <property type="entry name" value="RNaseH_domain"/>
</dbReference>
<dbReference type="InterPro" id="IPR043502">
    <property type="entry name" value="DNA/RNA_pol_sf"/>
</dbReference>
<dbReference type="PANTHER" id="PTHR48475:SF2">
    <property type="entry name" value="RIBONUCLEASE H"/>
    <property type="match status" value="1"/>
</dbReference>
<feature type="domain" description="RNase H type-1" evidence="4">
    <location>
        <begin position="1403"/>
        <end position="1532"/>
    </location>
</feature>
<dbReference type="Gene3D" id="3.10.10.10">
    <property type="entry name" value="HIV Type 1 Reverse Transcriptase, subunit A, domain 1"/>
    <property type="match status" value="1"/>
</dbReference>
<dbReference type="InterPro" id="IPR005162">
    <property type="entry name" value="Retrotrans_gag_dom"/>
</dbReference>
<dbReference type="Proteomes" id="UP001418222">
    <property type="component" value="Unassembled WGS sequence"/>
</dbReference>
<dbReference type="PROSITE" id="PS50879">
    <property type="entry name" value="RNASE_H_1"/>
    <property type="match status" value="1"/>
</dbReference>
<feature type="region of interest" description="Disordered" evidence="2">
    <location>
        <begin position="476"/>
        <end position="512"/>
    </location>
</feature>
<dbReference type="InterPro" id="IPR001584">
    <property type="entry name" value="Integrase_cat-core"/>
</dbReference>
<evidence type="ECO:0000313" key="6">
    <source>
        <dbReference type="EMBL" id="KAK8956546.1"/>
    </source>
</evidence>
<feature type="domain" description="Integrase catalytic" evidence="5">
    <location>
        <begin position="1679"/>
        <end position="1840"/>
    </location>
</feature>
<comment type="caution">
    <text evidence="6">The sequence shown here is derived from an EMBL/GenBank/DDBJ whole genome shotgun (WGS) entry which is preliminary data.</text>
</comment>
<dbReference type="Gene3D" id="3.30.420.10">
    <property type="entry name" value="Ribonuclease H-like superfamily/Ribonuclease H"/>
    <property type="match status" value="2"/>
</dbReference>
<dbReference type="Gene3D" id="3.30.70.270">
    <property type="match status" value="2"/>
</dbReference>
<sequence length="2063" mass="232258">MGVCCNEIPEIKNWFWAIPGCEQGDWCLLSPASHLFTSFSIKSFFFIKIEFFCQLRELQNKSQRWAFAKARKKKQLYECEILHHQLKESCINFLNAEEHRFSVDPSSLPDGLGLLTTSDNRIGLHITEADRLYKLEDYHYQLHRRGRRSDRSSSPDDSLWEALEQSRWEAEVSRRETDQRLDTISQALLALTQRLAPLVAEEVAETPVRRTPARHTPLQQSPATAPPPLHQAQSAAPLRPQADQFAPLMDFFREAARGTPARQLDFVDRQSAELAELHPPVRPSADSETPSPFVDRIQWESAPSNFREPRLPFYSGETDPVSHLQAFEWVVALRSLSDTLKCKLLVTTLDGQAREWFYELPPCTISSFAEIRSELLLRFATSKKRKDGPAALFDIRQRDNESVARFVDRFQKEIQGVRNVNPDYYKVALIHGLREGPLKFKVTTKAPSTYQELIAIANRFIEGENANPTYVSSLTAKAGGRDVPNSSSNNQYHSKPPRPDFHPPPQRGRNLRHKKPFLGHQQFHDQRLPLAVTPAVPLQALPILQSALPALNPHGSSPMEELADLGIDFEEVAQIIQKKVEEKRQGPQRDWKPRDNSQFCNFHKEKGHLTKDCKALQKLVERLLVEGKLEDPGRKSDSSKPSTYKGKEVAEVHQECIEIRDEGHLGLIAIPNECIDVVDEGALGRLFFIHGGAGTESTRKSSLSRLSRAEVASTSSAPPSEVVTFDSADLPVTANPFDDAIVVQAAIGDFTVDRILIDTGNSVNLLFKSTFESLRTGKPLLSTEGPLYGFSGERKDVEGNVTLPVTLGWVTKEIQFIVVDASSSYHAIFGRPLLNKYRAIISTYHLAIKFCKDGHQCRVRSDPRQARECYLRTVNVTEVSPSAFPAAAEAFSPLEAAEDKEGAHLEPAQVTQEVPITEGEERKLSINSELPEDQRAELISCLLKNLDVFAWSAEDMPGVDPDVACHHLNVYPAAKPVQQKKRDVAVKLAEPIREEVAKLLKARFVQEVQYPEWVSNVVMVKKPGGKWRMCVDFTRLNKACPKDFYPLPRIDLLVDSAVGYPFMSFLDAFSGYHQIRMHKPDIPCSSFITNDGCYCYLVMPFGLKNAGATYQRMMDQVFKEQKSRNLEVYVDDLLIKSRSLPQHLVDLVDTFSTLRRHKIKLNLLKCIFGASKGKFLGHLLTPEGLAPNPDKVKAILDMTPPRSPKEVQQLGGRMAGLGRFISLVGDKSAPFFKTLRGASKFQWTEECSLAFEQLKKQLTSTPLLQSPRAGEMLFLYLGVGPKAVSSVLVREESRRQFPVYYVSYILKDAEARYPILEKLALALVTSARRLRPYFQAHSIQVVTDQPLKSVLEKPEHSGRLAKWAIELSEFEISYVPRTAIKAQVLADFLIDTTESSSYQAARSPLAWTIYVDGASGRNSSGAGVVLINSNGVKLEQAIKFYFPVTNNQAEYEALLAGLRLARELGIDHVHIKTDSLVMASQVLGNFETREPVLKKYLVLVKVEVGRFKSFTIEHIPRTENEEADVLAKYGLSSGGTTSELFHPAVEGEGIMQIDQCSSWMDPFILYLSTGNLHQSVKDKKRFRLKAAHYYLISDILYRKTFLSTMARCVSESEVPTILREVHSGECGSHSGARTLERRILRQGYFWPTMKKDFEAYARKCVQCQKFAPLQHQAAQSLRSITTPWPFAVWGMDLIGPFPMASGQRRFIIVMIDYFSKWIEAKALAKTTTQVVRNFIWGEIVCRHGIPMAIITDNGPQFNNAEMIGFCRQIGTELRFESVHHPRSNGQVEAANKQILNLLKKKVQNLKGSWADQLPSVLWTLRTTPSSATGETPFKLSHGSEALIPVEFEVLSPRVLLARQGTEDWLKLNSEEMRFNLEHIEEVRDKAAIRQEEVKRRMARYFDKNVRIKHFQVGDLVLKKVDAAARASSVGKLNPSWAGPFIVKEALQNGAYRLQTFEGEDMPHTWSGDDLKRILDFGSRLVPNPTSALWRSKVEVSSTTPLKGYYYNPDDRTGKAMTLRLHLPPDHLRVVTLEHSLVPSSSACRRPTVLSISKESNAAPAVPA</sequence>
<dbReference type="PROSITE" id="PS50878">
    <property type="entry name" value="RT_POL"/>
    <property type="match status" value="1"/>
</dbReference>
<dbReference type="GO" id="GO:0003676">
    <property type="term" value="F:nucleic acid binding"/>
    <property type="evidence" value="ECO:0007669"/>
    <property type="project" value="InterPro"/>
</dbReference>
<dbReference type="Pfam" id="PF03732">
    <property type="entry name" value="Retrotrans_gag"/>
    <property type="match status" value="1"/>
</dbReference>
<dbReference type="Pfam" id="PF13456">
    <property type="entry name" value="RVT_3"/>
    <property type="match status" value="1"/>
</dbReference>